<dbReference type="OMA" id="SEESHMF"/>
<evidence type="ECO:0000256" key="2">
    <source>
        <dbReference type="ARBA" id="ARBA00006286"/>
    </source>
</evidence>
<feature type="domain" description="CAP-Gly" evidence="7">
    <location>
        <begin position="27"/>
        <end position="77"/>
    </location>
</feature>
<dbReference type="Pfam" id="PF01302">
    <property type="entry name" value="CAP_GLY"/>
    <property type="match status" value="1"/>
</dbReference>
<dbReference type="InterPro" id="IPR036859">
    <property type="entry name" value="CAP-Gly_dom_sf"/>
</dbReference>
<protein>
    <submittedName>
        <fullName evidence="8">Predicted protein</fullName>
    </submittedName>
</protein>
<evidence type="ECO:0000256" key="3">
    <source>
        <dbReference type="ARBA" id="ARBA00022490"/>
    </source>
</evidence>
<keyword evidence="6" id="KW-0143">Chaperone</keyword>
<dbReference type="Proteomes" id="UP000001876">
    <property type="component" value="Unassembled WGS sequence"/>
</dbReference>
<organism evidence="9">
    <name type="scientific">Micromonas pusilla (strain CCMP1545)</name>
    <name type="common">Picoplanktonic green alga</name>
    <dbReference type="NCBI Taxonomy" id="564608"/>
    <lineage>
        <taxon>Eukaryota</taxon>
        <taxon>Viridiplantae</taxon>
        <taxon>Chlorophyta</taxon>
        <taxon>Mamiellophyceae</taxon>
        <taxon>Mamiellales</taxon>
        <taxon>Mamiellaceae</taxon>
        <taxon>Micromonas</taxon>
    </lineage>
</organism>
<evidence type="ECO:0000313" key="9">
    <source>
        <dbReference type="Proteomes" id="UP000001876"/>
    </source>
</evidence>
<keyword evidence="3" id="KW-0963">Cytoplasm</keyword>
<dbReference type="PANTHER" id="PTHR46545:SF1">
    <property type="entry name" value="LEUCINE-RICH REPEAT-CONTAINING PROTEIN 51"/>
    <property type="match status" value="1"/>
</dbReference>
<proteinExistence type="inferred from homology"/>
<dbReference type="OrthoDB" id="5273213at2759"/>
<dbReference type="InterPro" id="IPR029071">
    <property type="entry name" value="Ubiquitin-like_domsf"/>
</dbReference>
<dbReference type="SUPFAM" id="SSF54236">
    <property type="entry name" value="Ubiquitin-like"/>
    <property type="match status" value="1"/>
</dbReference>
<dbReference type="InterPro" id="IPR032675">
    <property type="entry name" value="LRR_dom_sf"/>
</dbReference>
<dbReference type="AlphaFoldDB" id="C1MHJ5"/>
<dbReference type="CDD" id="cd17044">
    <property type="entry name" value="Ubl_TBCE"/>
    <property type="match status" value="1"/>
</dbReference>
<keyword evidence="5" id="KW-0677">Repeat</keyword>
<dbReference type="GeneID" id="9680689"/>
<dbReference type="GO" id="GO:0005930">
    <property type="term" value="C:axoneme"/>
    <property type="evidence" value="ECO:0007669"/>
    <property type="project" value="UniProtKB-SubCell"/>
</dbReference>
<evidence type="ECO:0000256" key="4">
    <source>
        <dbReference type="ARBA" id="ARBA00022614"/>
    </source>
</evidence>
<dbReference type="SUPFAM" id="SSF52058">
    <property type="entry name" value="L domain-like"/>
    <property type="match status" value="1"/>
</dbReference>
<dbReference type="InterPro" id="IPR044079">
    <property type="entry name" value="Ubl_TBCE"/>
</dbReference>
<dbReference type="Gene3D" id="3.80.10.10">
    <property type="entry name" value="Ribonuclease Inhibitor"/>
    <property type="match status" value="2"/>
</dbReference>
<dbReference type="PANTHER" id="PTHR46545">
    <property type="entry name" value="LEUCINE-RICH REPEAT-CONTAINING PROTEIN 51"/>
    <property type="match status" value="1"/>
</dbReference>
<dbReference type="PROSITE" id="PS00845">
    <property type="entry name" value="CAP_GLY_1"/>
    <property type="match status" value="1"/>
</dbReference>
<reference evidence="8 9" key="1">
    <citation type="journal article" date="2009" name="Science">
        <title>Green evolution and dynamic adaptations revealed by genomes of the marine picoeukaryotes Micromonas.</title>
        <authorList>
            <person name="Worden A.Z."/>
            <person name="Lee J.H."/>
            <person name="Mock T."/>
            <person name="Rouze P."/>
            <person name="Simmons M.P."/>
            <person name="Aerts A.L."/>
            <person name="Allen A.E."/>
            <person name="Cuvelier M.L."/>
            <person name="Derelle E."/>
            <person name="Everett M.V."/>
            <person name="Foulon E."/>
            <person name="Grimwood J."/>
            <person name="Gundlach H."/>
            <person name="Henrissat B."/>
            <person name="Napoli C."/>
            <person name="McDonald S.M."/>
            <person name="Parker M.S."/>
            <person name="Rombauts S."/>
            <person name="Salamov A."/>
            <person name="Von Dassow P."/>
            <person name="Badger J.H."/>
            <person name="Coutinho P.M."/>
            <person name="Demir E."/>
            <person name="Dubchak I."/>
            <person name="Gentemann C."/>
            <person name="Eikrem W."/>
            <person name="Gready J.E."/>
            <person name="John U."/>
            <person name="Lanier W."/>
            <person name="Lindquist E.A."/>
            <person name="Lucas S."/>
            <person name="Mayer K.F."/>
            <person name="Moreau H."/>
            <person name="Not F."/>
            <person name="Otillar R."/>
            <person name="Panaud O."/>
            <person name="Pangilinan J."/>
            <person name="Paulsen I."/>
            <person name="Piegu B."/>
            <person name="Poliakov A."/>
            <person name="Robbens S."/>
            <person name="Schmutz J."/>
            <person name="Toulza E."/>
            <person name="Wyss T."/>
            <person name="Zelensky A."/>
            <person name="Zhou K."/>
            <person name="Armbrust E.V."/>
            <person name="Bhattacharya D."/>
            <person name="Goodenough U.W."/>
            <person name="Van de Peer Y."/>
            <person name="Grigoriev I.V."/>
        </authorList>
    </citation>
    <scope>NUCLEOTIDE SEQUENCE [LARGE SCALE GENOMIC DNA]</scope>
    <source>
        <strain evidence="8 9">CCMP1545</strain>
    </source>
</reference>
<accession>C1MHJ5</accession>
<evidence type="ECO:0000313" key="8">
    <source>
        <dbReference type="EMBL" id="EEH60216.1"/>
    </source>
</evidence>
<evidence type="ECO:0000256" key="1">
    <source>
        <dbReference type="ARBA" id="ARBA00004430"/>
    </source>
</evidence>
<comment type="subcellular location">
    <subcellularLocation>
        <location evidence="1">Cytoplasm</location>
        <location evidence="1">Cytoskeleton</location>
        <location evidence="1">Cilium axoneme</location>
    </subcellularLocation>
</comment>
<evidence type="ECO:0000259" key="7">
    <source>
        <dbReference type="PROSITE" id="PS50245"/>
    </source>
</evidence>
<dbReference type="RefSeq" id="XP_003054964.1">
    <property type="nucleotide sequence ID" value="XM_003054918.1"/>
</dbReference>
<gene>
    <name evidence="8" type="ORF">MICPUCDRAFT_12662</name>
</gene>
<name>C1MHJ5_MICPC</name>
<dbReference type="EMBL" id="GG663735">
    <property type="protein sequence ID" value="EEH60216.1"/>
    <property type="molecule type" value="Genomic_DNA"/>
</dbReference>
<keyword evidence="4" id="KW-0433">Leucine-rich repeat</keyword>
<dbReference type="KEGG" id="mpp:MICPUCDRAFT_12662"/>
<dbReference type="SMART" id="SM01052">
    <property type="entry name" value="CAP_GLY"/>
    <property type="match status" value="1"/>
</dbReference>
<dbReference type="eggNOG" id="KOG3207">
    <property type="taxonomic scope" value="Eukaryota"/>
</dbReference>
<dbReference type="STRING" id="564608.C1MHJ5"/>
<comment type="similarity">
    <text evidence="2">Belongs to the TBCE family.</text>
</comment>
<dbReference type="SUPFAM" id="SSF74924">
    <property type="entry name" value="Cap-Gly domain"/>
    <property type="match status" value="1"/>
</dbReference>
<dbReference type="InterPro" id="IPR000938">
    <property type="entry name" value="CAP-Gly_domain"/>
</dbReference>
<evidence type="ECO:0000256" key="6">
    <source>
        <dbReference type="ARBA" id="ARBA00023186"/>
    </source>
</evidence>
<dbReference type="Gene3D" id="2.30.30.190">
    <property type="entry name" value="CAP Gly-rich-like domain"/>
    <property type="match status" value="1"/>
</dbReference>
<sequence>MVVPSYAAVGCRVETTDGARATVRYVGEVEGTDGIWVGVEYDDRTRGKHDGSHDGKRYFDCIARAGEDDATPGSFVRAHKIRPSVTFAEALKTKYLDGKNNEDGQFVRSANGQKIEIQLCLKKNDPGIVLDTLDRVYLPDARVVSAGEPGDASSCGLNPERLKILDLAGNLLPDWASISRFGIEFRELTRLDLTGVRATWPSAPPGGPSSFPNLSTLLLNRSGCGWDNAQAIASSLPALQELSLAGCGIDRLGDGDAPLDASAFVGLKAINFENNALTDWSEIEKLALLPGLERLHLGGNEITRIAYPDRDATAGDAVPFESLFGLFIADNKIGDWDSVDALNDFPSLSEVRLSGNPVTSSAATRHEIVARVAKLSQLNGSLIADQERKDAEIRYLRRVLGLVKTAAAVRAIHPRLEALLGSYGELSTHVTKTGGTGKMGEDMLELTLTCVAASAGERAPCVKKVPSSITVGKLKLLCEKLFKVKADAQQLFYKEPFMGMPELLSPDDYDITYLGVKDGSKILIEEET</sequence>
<evidence type="ECO:0000256" key="5">
    <source>
        <dbReference type="ARBA" id="ARBA00022737"/>
    </source>
</evidence>
<dbReference type="Gene3D" id="3.10.20.90">
    <property type="entry name" value="Phosphatidylinositol 3-kinase Catalytic Subunit, Chain A, domain 1"/>
    <property type="match status" value="1"/>
</dbReference>
<dbReference type="PROSITE" id="PS50245">
    <property type="entry name" value="CAP_GLY_2"/>
    <property type="match status" value="1"/>
</dbReference>
<keyword evidence="9" id="KW-1185">Reference proteome</keyword>